<dbReference type="OrthoDB" id="795570at2"/>
<proteinExistence type="predicted"/>
<dbReference type="EMBL" id="VOOS01000002">
    <property type="protein sequence ID" value="TXB66090.1"/>
    <property type="molecule type" value="Genomic_DNA"/>
</dbReference>
<reference evidence="2 3" key="1">
    <citation type="submission" date="2019-08" db="EMBL/GenBank/DDBJ databases">
        <title>Genome of Vicingus serpentipes NCIMB 15042.</title>
        <authorList>
            <person name="Bowman J.P."/>
        </authorList>
    </citation>
    <scope>NUCLEOTIDE SEQUENCE [LARGE SCALE GENOMIC DNA]</scope>
    <source>
        <strain evidence="2 3">NCIMB 15042</strain>
    </source>
</reference>
<gene>
    <name evidence="2" type="ORF">FRY74_05835</name>
</gene>
<evidence type="ECO:0000313" key="3">
    <source>
        <dbReference type="Proteomes" id="UP000321721"/>
    </source>
</evidence>
<dbReference type="Proteomes" id="UP000321721">
    <property type="component" value="Unassembled WGS sequence"/>
</dbReference>
<keyword evidence="1" id="KW-0732">Signal</keyword>
<evidence type="ECO:0000256" key="1">
    <source>
        <dbReference type="SAM" id="SignalP"/>
    </source>
</evidence>
<dbReference type="RefSeq" id="WP_147099536.1">
    <property type="nucleotide sequence ID" value="NZ_VOOS01000002.1"/>
</dbReference>
<feature type="chain" id="PRO_5022727181" description="Lipoprotein" evidence="1">
    <location>
        <begin position="22"/>
        <end position="169"/>
    </location>
</feature>
<accession>A0A5C6RWV0</accession>
<name>A0A5C6RWV0_9FLAO</name>
<protein>
    <recommendedName>
        <fullName evidence="4">Lipoprotein</fullName>
    </recommendedName>
</protein>
<feature type="signal peptide" evidence="1">
    <location>
        <begin position="1"/>
        <end position="21"/>
    </location>
</feature>
<evidence type="ECO:0008006" key="4">
    <source>
        <dbReference type="Google" id="ProtNLM"/>
    </source>
</evidence>
<keyword evidence="3" id="KW-1185">Reference proteome</keyword>
<organism evidence="2 3">
    <name type="scientific">Vicingus serpentipes</name>
    <dbReference type="NCBI Taxonomy" id="1926625"/>
    <lineage>
        <taxon>Bacteria</taxon>
        <taxon>Pseudomonadati</taxon>
        <taxon>Bacteroidota</taxon>
        <taxon>Flavobacteriia</taxon>
        <taxon>Flavobacteriales</taxon>
        <taxon>Vicingaceae</taxon>
        <taxon>Vicingus</taxon>
    </lineage>
</organism>
<dbReference type="PROSITE" id="PS51257">
    <property type="entry name" value="PROKAR_LIPOPROTEIN"/>
    <property type="match status" value="1"/>
</dbReference>
<comment type="caution">
    <text evidence="2">The sequence shown here is derived from an EMBL/GenBank/DDBJ whole genome shotgun (WGS) entry which is preliminary data.</text>
</comment>
<evidence type="ECO:0000313" key="2">
    <source>
        <dbReference type="EMBL" id="TXB66090.1"/>
    </source>
</evidence>
<dbReference type="AlphaFoldDB" id="A0A5C6RWV0"/>
<sequence length="169" mass="18875">MKKLNLTIGSFLAVTIISVLSFSCGNPQKSMSGAYTYETECMGTEMDGSQTLKAWGNGRNREDAIEQAKKQGVSDVLFKGIRSGRTECNSKPVLFEVNIREKKEDYFNAFFADGGPYKEFITGEDGSDMHFTVVQGRKKSGDQVTYGVTIRVQRAKLKERMIQDGIMKK</sequence>